<evidence type="ECO:0000256" key="7">
    <source>
        <dbReference type="SAM" id="MobiDB-lite"/>
    </source>
</evidence>
<dbReference type="GO" id="GO:0033263">
    <property type="term" value="C:CORVET complex"/>
    <property type="evidence" value="ECO:0007669"/>
    <property type="project" value="TreeGrafter"/>
</dbReference>
<reference evidence="9" key="1">
    <citation type="submission" date="2021-04" db="EMBL/GenBank/DDBJ databases">
        <authorList>
            <consortium name="Wellcome Sanger Institute Data Sharing"/>
        </authorList>
    </citation>
    <scope>NUCLEOTIDE SEQUENCE [LARGE SCALE GENOMIC DNA]</scope>
</reference>
<evidence type="ECO:0000256" key="6">
    <source>
        <dbReference type="PROSITE-ProRule" id="PRU00221"/>
    </source>
</evidence>
<accession>A0A671W0R0</accession>
<dbReference type="GO" id="GO:0005769">
    <property type="term" value="C:early endosome"/>
    <property type="evidence" value="ECO:0007669"/>
    <property type="project" value="TreeGrafter"/>
</dbReference>
<dbReference type="InterPro" id="IPR059070">
    <property type="entry name" value="TPR_VPS8_2"/>
</dbReference>
<dbReference type="InterPro" id="IPR036322">
    <property type="entry name" value="WD40_repeat_dom_sf"/>
</dbReference>
<feature type="region of interest" description="Disordered" evidence="7">
    <location>
        <begin position="1225"/>
        <end position="1256"/>
    </location>
</feature>
<dbReference type="InterPro" id="IPR056939">
    <property type="entry name" value="Znf_RING_Vps8"/>
</dbReference>
<keyword evidence="10" id="KW-1185">Reference proteome</keyword>
<dbReference type="PANTHER" id="PTHR12616:SF8">
    <property type="entry name" value="VACUOLAR PROTEIN SORTING-ASSOCIATED PROTEIN 8 HOMOLOG"/>
    <property type="match status" value="1"/>
</dbReference>
<dbReference type="PROSITE" id="PS50082">
    <property type="entry name" value="WD_REPEATS_2"/>
    <property type="match status" value="1"/>
</dbReference>
<protein>
    <submittedName>
        <fullName evidence="9">VPS8 subunit of CORVET complex</fullName>
    </submittedName>
</protein>
<dbReference type="InterPro" id="IPR025941">
    <property type="entry name" value="Vps8_central_dom"/>
</dbReference>
<dbReference type="FunFam" id="2.130.10.10:FF:000851">
    <property type="entry name" value="VPS8 subunit of CORVET complex"/>
    <property type="match status" value="1"/>
</dbReference>
<evidence type="ECO:0000313" key="10">
    <source>
        <dbReference type="Proteomes" id="UP000472265"/>
    </source>
</evidence>
<dbReference type="Proteomes" id="UP000472265">
    <property type="component" value="Chromosome 15"/>
</dbReference>
<evidence type="ECO:0000313" key="9">
    <source>
        <dbReference type="Ensembl" id="ENSSAUP00010032698.1"/>
    </source>
</evidence>
<feature type="compositionally biased region" description="Polar residues" evidence="7">
    <location>
        <begin position="1244"/>
        <end position="1253"/>
    </location>
</feature>
<keyword evidence="3 5" id="KW-0863">Zinc-finger</keyword>
<organism evidence="9 10">
    <name type="scientific">Sparus aurata</name>
    <name type="common">Gilthead sea bream</name>
    <dbReference type="NCBI Taxonomy" id="8175"/>
    <lineage>
        <taxon>Eukaryota</taxon>
        <taxon>Metazoa</taxon>
        <taxon>Chordata</taxon>
        <taxon>Craniata</taxon>
        <taxon>Vertebrata</taxon>
        <taxon>Euteleostomi</taxon>
        <taxon>Actinopterygii</taxon>
        <taxon>Neopterygii</taxon>
        <taxon>Teleostei</taxon>
        <taxon>Neoteleostei</taxon>
        <taxon>Acanthomorphata</taxon>
        <taxon>Eupercaria</taxon>
        <taxon>Spariformes</taxon>
        <taxon>Sparidae</taxon>
        <taxon>Sparus</taxon>
    </lineage>
</organism>
<dbReference type="SUPFAM" id="SSF57850">
    <property type="entry name" value="RING/U-box"/>
    <property type="match status" value="1"/>
</dbReference>
<dbReference type="InterPro" id="IPR013083">
    <property type="entry name" value="Znf_RING/FYVE/PHD"/>
</dbReference>
<dbReference type="InterPro" id="IPR001841">
    <property type="entry name" value="Znf_RING"/>
</dbReference>
<dbReference type="CDD" id="cd16687">
    <property type="entry name" value="RING-H2_Vps8"/>
    <property type="match status" value="1"/>
</dbReference>
<dbReference type="GO" id="GO:0030897">
    <property type="term" value="C:HOPS complex"/>
    <property type="evidence" value="ECO:0007669"/>
    <property type="project" value="TreeGrafter"/>
</dbReference>
<feature type="compositionally biased region" description="Acidic residues" evidence="7">
    <location>
        <begin position="1007"/>
        <end position="1016"/>
    </location>
</feature>
<dbReference type="Pfam" id="PF23556">
    <property type="entry name" value="TPR_Vps41"/>
    <property type="match status" value="1"/>
</dbReference>
<keyword evidence="6" id="KW-0853">WD repeat</keyword>
<dbReference type="GO" id="GO:0008270">
    <property type="term" value="F:zinc ion binding"/>
    <property type="evidence" value="ECO:0007669"/>
    <property type="project" value="UniProtKB-KW"/>
</dbReference>
<evidence type="ECO:0000256" key="4">
    <source>
        <dbReference type="ARBA" id="ARBA00022833"/>
    </source>
</evidence>
<dbReference type="SMART" id="SM00184">
    <property type="entry name" value="RING"/>
    <property type="match status" value="1"/>
</dbReference>
<dbReference type="SUPFAM" id="SSF50998">
    <property type="entry name" value="Quinoprotein alcohol dehydrogenase-like"/>
    <property type="match status" value="1"/>
</dbReference>
<feature type="region of interest" description="Disordered" evidence="7">
    <location>
        <begin position="1004"/>
        <end position="1029"/>
    </location>
</feature>
<dbReference type="InterPro" id="IPR015943">
    <property type="entry name" value="WD40/YVTN_repeat-like_dom_sf"/>
</dbReference>
<reference evidence="9" key="3">
    <citation type="submission" date="2025-09" db="UniProtKB">
        <authorList>
            <consortium name="Ensembl"/>
        </authorList>
    </citation>
    <scope>IDENTIFICATION</scope>
</reference>
<evidence type="ECO:0000259" key="8">
    <source>
        <dbReference type="PROSITE" id="PS50089"/>
    </source>
</evidence>
<dbReference type="InterPro" id="IPR011047">
    <property type="entry name" value="Quinoprotein_ADH-like_sf"/>
</dbReference>
<dbReference type="PROSITE" id="PS50089">
    <property type="entry name" value="ZF_RING_2"/>
    <property type="match status" value="1"/>
</dbReference>
<proteinExistence type="inferred from homology"/>
<dbReference type="GO" id="GO:0006623">
    <property type="term" value="P:protein targeting to vacuole"/>
    <property type="evidence" value="ECO:0007669"/>
    <property type="project" value="InterPro"/>
</dbReference>
<keyword evidence="4" id="KW-0862">Zinc</keyword>
<dbReference type="Gene3D" id="2.130.10.10">
    <property type="entry name" value="YVTN repeat-like/Quinoprotein amine dehydrogenase"/>
    <property type="match status" value="1"/>
</dbReference>
<dbReference type="Pfam" id="PF23410">
    <property type="entry name" value="Beta-prop_VPS8"/>
    <property type="match status" value="1"/>
</dbReference>
<evidence type="ECO:0000256" key="1">
    <source>
        <dbReference type="ARBA" id="ARBA00009422"/>
    </source>
</evidence>
<evidence type="ECO:0000256" key="3">
    <source>
        <dbReference type="ARBA" id="ARBA00022771"/>
    </source>
</evidence>
<sequence length="1333" mass="150203">MTDSPDARSLVSASSQLNLMEVDAIDDKEFDIPQVDTPPTLESILNELEDEEEPFVLEDTCVLNTDNMDAHSCDTSSLASSDSGDPVHLKRKRRTVDLNPTVHGSVLRHSLLKGISAQIVSAATMSGVIAVGTSHGLALVFDTNQALRLCLGSKATGAEFGAVSALSINHDCSRLLCGFAKGQITMWDLANGKLLRTINDAHPPGTAILHVKFTDDPTLAVCNDSGGSVFELAFRRVMGMRSCDSRCLFSGSKGEVCSIEPLHAPQDFRDHPITHYSLLAMASLTKILVIGLKPSLKVWMTFPYSKSDPSSVPQLAWQFVPVQKTVNPVLAFSKGDTVHFLLVKKEETGTIHVIKQRQLHLSCDIISLSWINSRTLLLVDSHEKLQVVDRPSQEILETLDLEQVQLVYNSRHFKSLATGGNVSQALVGEKACYQSVSSYGGQIVYLGTKSAHIMALRNWRERIDCLLKQEHFVEALSLAWSFHEGTAKAVVGLFGDPVKRKGVVADKMVEIIFQFTEHALKKCPEQGKIQVMEQHFHDVVPVLVDYCLLLQRPDLLFNQLYSRLVENTVAKGVFLESLESYIVADRLGHLTTPIMRDLLAHYQSNGMMDSLERCIVHLDITSLDIQQVVQVCWDNQLYDAMIYVFNSGMNDYITPMEVSPFLQNDEVVMGNKLLVYISCCLAGRAYPLGDIPEDLVVQVKNQVYEFLIRLHSADSSDEEEVFPYIRTLLHFDTREFLNVLAMTFEDFKNDKQALEYQQRIVDILLQVMVDNPDFTPSQVGGLFTFLARQLAKPDNTLFVNRKLFDQVLEFLCCPDDDSRHTERQQVLLELLHVGGVVQFNEERLLALAEKAKFYQICEFLYEKKHLHDKIIDCYLRDPLRKGEIFSYIHNLLSMPGYSPEEKQTVKEKVLQNMQVIHHPGTMLLLEHDLHELLLDLLCRFAPQNLLRFLQTSQHYRLKEAIQITQKYHHNEATAYLLEKKGDIQGAFDVLLETLKEKLSVLAAESDGGVEEDERHDDEEKTGGESTLTGVKDSLNDIIDLCHRSSPNLNQQQREVLWFPLLETMMNSQRQGKGLGAKHTFEVLKELTMKVLNCMSSFISLPAIIQQILQDPVYGKGKLAEIQGLILGMLDTFTYEQTLLETTTSLLNHDLHWSLAHLRAAVTRGLHPRQDYCNICLQQYKRRQDSAEEIIVFSCGHLYHVQCLQQKDCGWGVAPELQQRWSCYKCSSSKGGRGGTSSEQKRGRSTSLAQTRVTSVHHEAGAEADRKKVFVEATLDLHQEQSWDQLRCLYRGPSRLSILSELSHSNEKTGLLITAQPGSENFQLKLSPPPLFEE</sequence>
<dbReference type="Ensembl" id="ENSSAUT00010034428.1">
    <property type="protein sequence ID" value="ENSSAUP00010032698.1"/>
    <property type="gene ID" value="ENSSAUG00010013756.1"/>
</dbReference>
<evidence type="ECO:0000256" key="2">
    <source>
        <dbReference type="ARBA" id="ARBA00022723"/>
    </source>
</evidence>
<dbReference type="GeneTree" id="ENSGT00390000010672"/>
<dbReference type="GO" id="GO:0034058">
    <property type="term" value="P:endosomal vesicle fusion"/>
    <property type="evidence" value="ECO:0007669"/>
    <property type="project" value="TreeGrafter"/>
</dbReference>
<reference evidence="9" key="2">
    <citation type="submission" date="2025-08" db="UniProtKB">
        <authorList>
            <consortium name="Ensembl"/>
        </authorList>
    </citation>
    <scope>IDENTIFICATION</scope>
</reference>
<comment type="similarity">
    <text evidence="1">Belongs to the VPS8 family.</text>
</comment>
<dbReference type="InterPro" id="IPR001680">
    <property type="entry name" value="WD40_rpt"/>
</dbReference>
<dbReference type="Pfam" id="PF25066">
    <property type="entry name" value="TPR_VPS8_2"/>
    <property type="match status" value="1"/>
</dbReference>
<dbReference type="Pfam" id="PF12816">
    <property type="entry name" value="TPR_Vps8"/>
    <property type="match status" value="1"/>
</dbReference>
<feature type="domain" description="RING-type" evidence="8">
    <location>
        <begin position="1172"/>
        <end position="1226"/>
    </location>
</feature>
<dbReference type="InterPro" id="IPR045111">
    <property type="entry name" value="Vps41/Vps8"/>
</dbReference>
<gene>
    <name evidence="9" type="primary">VPS8</name>
    <name evidence="9" type="synonym">vps8</name>
</gene>
<evidence type="ECO:0000256" key="5">
    <source>
        <dbReference type="PROSITE-ProRule" id="PRU00175"/>
    </source>
</evidence>
<keyword evidence="2" id="KW-0479">Metal-binding</keyword>
<dbReference type="Pfam" id="PF23412">
    <property type="entry name" value="zf_RING_Vps8"/>
    <property type="match status" value="1"/>
</dbReference>
<name>A0A671W0R0_SPAAU</name>
<dbReference type="GO" id="GO:0005770">
    <property type="term" value="C:late endosome"/>
    <property type="evidence" value="ECO:0007669"/>
    <property type="project" value="TreeGrafter"/>
</dbReference>
<feature type="repeat" description="WD" evidence="6">
    <location>
        <begin position="156"/>
        <end position="197"/>
    </location>
</feature>
<dbReference type="SUPFAM" id="SSF50978">
    <property type="entry name" value="WD40 repeat-like"/>
    <property type="match status" value="1"/>
</dbReference>
<dbReference type="PANTHER" id="PTHR12616">
    <property type="entry name" value="VACUOLAR PROTEIN SORTING VPS41"/>
    <property type="match status" value="1"/>
</dbReference>
<dbReference type="Gene3D" id="3.30.40.10">
    <property type="entry name" value="Zinc/RING finger domain, C3HC4 (zinc finger)"/>
    <property type="match status" value="1"/>
</dbReference>